<accession>A0A8J5Q3M1</accession>
<feature type="region of interest" description="Disordered" evidence="1">
    <location>
        <begin position="123"/>
        <end position="166"/>
    </location>
</feature>
<gene>
    <name evidence="2" type="ORF">Forpi1262_v006888</name>
</gene>
<sequence>MSSNNKDQDTPMEHDDLPVRTAVNAQEGQAPAPGNTAPSGNNNNGTPVVAPVVGGGQAPLGTGSSFHGAMGFSVGSGGGRGGRGGRGGACGGGGGGGGVFGGGFGAGFDAGFGGGVSGNQNSGHGYNSGRGGRGNSGSGWGNFGHGQGRGRGRGRGRGHSPRGGIVKEQRLTTVPRLNVSEWRDSQGNSVRLSISNPTRGGGQQVALKAPTCHGGQFGLVQNPNQAAELTADVFRETGARNLATWAEPHLITRTRLRNADT</sequence>
<evidence type="ECO:0000313" key="3">
    <source>
        <dbReference type="Proteomes" id="UP000693942"/>
    </source>
</evidence>
<feature type="region of interest" description="Disordered" evidence="1">
    <location>
        <begin position="1"/>
        <end position="56"/>
    </location>
</feature>
<dbReference type="EMBL" id="JAELUR010000004">
    <property type="protein sequence ID" value="KAG7433382.1"/>
    <property type="molecule type" value="Genomic_DNA"/>
</dbReference>
<feature type="compositionally biased region" description="Basic and acidic residues" evidence="1">
    <location>
        <begin position="1"/>
        <end position="18"/>
    </location>
</feature>
<proteinExistence type="predicted"/>
<organism evidence="2 3">
    <name type="scientific">Fusarium oxysporum f. sp. raphani</name>
    <dbReference type="NCBI Taxonomy" id="96318"/>
    <lineage>
        <taxon>Eukaryota</taxon>
        <taxon>Fungi</taxon>
        <taxon>Dikarya</taxon>
        <taxon>Ascomycota</taxon>
        <taxon>Pezizomycotina</taxon>
        <taxon>Sordariomycetes</taxon>
        <taxon>Hypocreomycetidae</taxon>
        <taxon>Hypocreales</taxon>
        <taxon>Nectriaceae</taxon>
        <taxon>Fusarium</taxon>
        <taxon>Fusarium oxysporum species complex</taxon>
    </lineage>
</organism>
<name>A0A8J5Q3M1_FUSOX</name>
<dbReference type="AlphaFoldDB" id="A0A8J5Q3M1"/>
<dbReference type="Proteomes" id="UP000693942">
    <property type="component" value="Unassembled WGS sequence"/>
</dbReference>
<evidence type="ECO:0000256" key="1">
    <source>
        <dbReference type="SAM" id="MobiDB-lite"/>
    </source>
</evidence>
<reference evidence="2" key="1">
    <citation type="submission" date="2021-04" db="EMBL/GenBank/DDBJ databases">
        <title>First draft genome resource for Brassicaceae pathogens Fusarium oxysporum f. sp. raphani and Fusarium oxysporum f. sp. rapae.</title>
        <authorList>
            <person name="Asai S."/>
        </authorList>
    </citation>
    <scope>NUCLEOTIDE SEQUENCE</scope>
    <source>
        <strain evidence="2">Tf1262</strain>
    </source>
</reference>
<feature type="compositionally biased region" description="Low complexity" evidence="1">
    <location>
        <begin position="40"/>
        <end position="52"/>
    </location>
</feature>
<feature type="compositionally biased region" description="Gly residues" evidence="1">
    <location>
        <begin position="126"/>
        <end position="147"/>
    </location>
</feature>
<comment type="caution">
    <text evidence="2">The sequence shown here is derived from an EMBL/GenBank/DDBJ whole genome shotgun (WGS) entry which is preliminary data.</text>
</comment>
<feature type="compositionally biased region" description="Basic residues" evidence="1">
    <location>
        <begin position="148"/>
        <end position="160"/>
    </location>
</feature>
<protein>
    <submittedName>
        <fullName evidence="2">Uncharacterized protein</fullName>
    </submittedName>
</protein>
<evidence type="ECO:0000313" key="2">
    <source>
        <dbReference type="EMBL" id="KAG7433382.1"/>
    </source>
</evidence>